<dbReference type="InterPro" id="IPR006303">
    <property type="entry name" value="FliR"/>
</dbReference>
<dbReference type="InterPro" id="IPR002010">
    <property type="entry name" value="T3SS_IM_R"/>
</dbReference>
<evidence type="ECO:0000256" key="6">
    <source>
        <dbReference type="ARBA" id="ARBA00022989"/>
    </source>
</evidence>
<evidence type="ECO:0000256" key="9">
    <source>
        <dbReference type="NCBIfam" id="TIGR01400"/>
    </source>
</evidence>
<keyword evidence="7 10" id="KW-0472">Membrane</keyword>
<keyword evidence="4 10" id="KW-1003">Cell membrane</keyword>
<comment type="similarity">
    <text evidence="2 10">Belongs to the FliR/MopE/SpaR family.</text>
</comment>
<evidence type="ECO:0000256" key="7">
    <source>
        <dbReference type="ARBA" id="ARBA00023136"/>
    </source>
</evidence>
<reference evidence="11 12" key="1">
    <citation type="submission" date="2019-04" db="EMBL/GenBank/DDBJ databases">
        <authorList>
            <person name="Li M."/>
            <person name="Gao C."/>
        </authorList>
    </citation>
    <scope>NUCLEOTIDE SEQUENCE [LARGE SCALE GENOMIC DNA]</scope>
    <source>
        <strain evidence="11 12">BGMRC 2031</strain>
    </source>
</reference>
<keyword evidence="11" id="KW-0282">Flagellum</keyword>
<feature type="transmembrane region" description="Helical" evidence="10">
    <location>
        <begin position="16"/>
        <end position="34"/>
    </location>
</feature>
<proteinExistence type="inferred from homology"/>
<feature type="transmembrane region" description="Helical" evidence="10">
    <location>
        <begin position="211"/>
        <end position="237"/>
    </location>
</feature>
<accession>A0ABY2SV26</accession>
<dbReference type="PANTHER" id="PTHR30065">
    <property type="entry name" value="FLAGELLAR BIOSYNTHETIC PROTEIN FLIR"/>
    <property type="match status" value="1"/>
</dbReference>
<feature type="transmembrane region" description="Helical" evidence="10">
    <location>
        <begin position="128"/>
        <end position="151"/>
    </location>
</feature>
<dbReference type="Proteomes" id="UP000305202">
    <property type="component" value="Unassembled WGS sequence"/>
</dbReference>
<feature type="transmembrane region" description="Helical" evidence="10">
    <location>
        <begin position="46"/>
        <end position="72"/>
    </location>
</feature>
<dbReference type="PRINTS" id="PR00953">
    <property type="entry name" value="TYPE3IMRPROT"/>
</dbReference>
<protein>
    <recommendedName>
        <fullName evidence="3 9">Flagellar biosynthetic protein FliR</fullName>
    </recommendedName>
</protein>
<comment type="caution">
    <text evidence="11">The sequence shown here is derived from an EMBL/GenBank/DDBJ whole genome shotgun (WGS) entry which is preliminary data.</text>
</comment>
<comment type="subcellular location">
    <subcellularLocation>
        <location evidence="10">Cell membrane</location>
        <topology evidence="10">Multi-pass membrane protein</topology>
    </subcellularLocation>
    <subcellularLocation>
        <location evidence="10">Bacterial flagellum basal body</location>
    </subcellularLocation>
</comment>
<evidence type="ECO:0000256" key="10">
    <source>
        <dbReference type="RuleBase" id="RU362071"/>
    </source>
</evidence>
<keyword evidence="5 10" id="KW-0812">Transmembrane</keyword>
<organism evidence="11 12">
    <name type="scientific">Martelella alba</name>
    <dbReference type="NCBI Taxonomy" id="2590451"/>
    <lineage>
        <taxon>Bacteria</taxon>
        <taxon>Pseudomonadati</taxon>
        <taxon>Pseudomonadota</taxon>
        <taxon>Alphaproteobacteria</taxon>
        <taxon>Hyphomicrobiales</taxon>
        <taxon>Aurantimonadaceae</taxon>
        <taxon>Martelella</taxon>
    </lineage>
</organism>
<dbReference type="EMBL" id="SZPQ01000002">
    <property type="protein sequence ID" value="TKI08289.1"/>
    <property type="molecule type" value="Genomic_DNA"/>
</dbReference>
<keyword evidence="12" id="KW-1185">Reference proteome</keyword>
<keyword evidence="11" id="KW-0966">Cell projection</keyword>
<keyword evidence="8 10" id="KW-0975">Bacterial flagellum</keyword>
<feature type="transmembrane region" description="Helical" evidence="10">
    <location>
        <begin position="179"/>
        <end position="204"/>
    </location>
</feature>
<dbReference type="NCBIfam" id="TIGR01400">
    <property type="entry name" value="fliR"/>
    <property type="match status" value="1"/>
</dbReference>
<evidence type="ECO:0000256" key="8">
    <source>
        <dbReference type="ARBA" id="ARBA00023143"/>
    </source>
</evidence>
<comment type="function">
    <text evidence="1 10">Role in flagellar biosynthesis.</text>
</comment>
<dbReference type="Pfam" id="PF01311">
    <property type="entry name" value="Bac_export_1"/>
    <property type="match status" value="1"/>
</dbReference>
<evidence type="ECO:0000313" key="11">
    <source>
        <dbReference type="EMBL" id="TKI08289.1"/>
    </source>
</evidence>
<evidence type="ECO:0000256" key="4">
    <source>
        <dbReference type="ARBA" id="ARBA00022475"/>
    </source>
</evidence>
<dbReference type="PANTHER" id="PTHR30065:SF8">
    <property type="entry name" value="FLAGELLAR BIOSYNTHETIC PROTEIN FLIR"/>
    <property type="match status" value="1"/>
</dbReference>
<dbReference type="RefSeq" id="WP_136988562.1">
    <property type="nucleotide sequence ID" value="NZ_SZPQ01000002.1"/>
</dbReference>
<evidence type="ECO:0000256" key="2">
    <source>
        <dbReference type="ARBA" id="ARBA00009772"/>
    </source>
</evidence>
<evidence type="ECO:0000256" key="3">
    <source>
        <dbReference type="ARBA" id="ARBA00021717"/>
    </source>
</evidence>
<evidence type="ECO:0000256" key="1">
    <source>
        <dbReference type="ARBA" id="ARBA00002578"/>
    </source>
</evidence>
<gene>
    <name evidence="11" type="primary">fliR</name>
    <name evidence="11" type="ORF">FCN80_03855</name>
</gene>
<name>A0ABY2SV26_9HYPH</name>
<evidence type="ECO:0000313" key="12">
    <source>
        <dbReference type="Proteomes" id="UP000305202"/>
    </source>
</evidence>
<keyword evidence="6 10" id="KW-1133">Transmembrane helix</keyword>
<sequence>MLQLDTAQLALWIGQYFWPLVRILALIATAPLFSEPTIPTRIKLGVGALTTLLVAPGLPPVHTTLFSVAGFWLVMKELLIGTALGLSMQFTFAAVRMAGEVIGLQMGLSFATFLDPASGLNMPILAQLLNLLAILVFTSLNGHLWMISILVDSFHSLPISGQPLNANAFMAICRAGGTIFISGLMLALPMITLLLTMNIALGLLNRVSPQLTVFVIGFPLTLTIGILTFSLLLPLLAPFCEKLMGESFDLLADILRGMS</sequence>
<evidence type="ECO:0000256" key="5">
    <source>
        <dbReference type="ARBA" id="ARBA00022692"/>
    </source>
</evidence>
<keyword evidence="11" id="KW-0969">Cilium</keyword>